<evidence type="ECO:0000256" key="1">
    <source>
        <dbReference type="ARBA" id="ARBA00022605"/>
    </source>
</evidence>
<dbReference type="GO" id="GO:0005524">
    <property type="term" value="F:ATP binding"/>
    <property type="evidence" value="ECO:0007669"/>
    <property type="project" value="UniProtKB-UniRule"/>
</dbReference>
<dbReference type="AlphaFoldDB" id="E5Y8V6"/>
<evidence type="ECO:0000256" key="4">
    <source>
        <dbReference type="ARBA" id="ARBA00022777"/>
    </source>
</evidence>
<dbReference type="STRING" id="563192.HMPREF0179_02614"/>
<dbReference type="EMBL" id="ADCP02000001">
    <property type="protein sequence ID" value="EFV43598.2"/>
    <property type="molecule type" value="Genomic_DNA"/>
</dbReference>
<dbReference type="RefSeq" id="WP_009733343.1">
    <property type="nucleotide sequence ID" value="NZ_KE150238.1"/>
</dbReference>
<reference evidence="8 9" key="2">
    <citation type="submission" date="2013-04" db="EMBL/GenBank/DDBJ databases">
        <title>The Genome Sequence of Bilophila wadsworthia 3_1_6.</title>
        <authorList>
            <consortium name="The Broad Institute Genomics Platform"/>
            <person name="Earl A."/>
            <person name="Ward D."/>
            <person name="Feldgarden M."/>
            <person name="Gevers D."/>
            <person name="Sibley C."/>
            <person name="Strauss J."/>
            <person name="Allen-Vercoe E."/>
            <person name="Walker B."/>
            <person name="Young S."/>
            <person name="Zeng Q."/>
            <person name="Gargeya S."/>
            <person name="Fitzgerald M."/>
            <person name="Haas B."/>
            <person name="Abouelleil A."/>
            <person name="Allen A.W."/>
            <person name="Alvarado L."/>
            <person name="Arachchi H.M."/>
            <person name="Berlin A.M."/>
            <person name="Chapman S.B."/>
            <person name="Gainer-Dewar J."/>
            <person name="Goldberg J."/>
            <person name="Griggs A."/>
            <person name="Gujja S."/>
            <person name="Hansen M."/>
            <person name="Howarth C."/>
            <person name="Imamovic A."/>
            <person name="Ireland A."/>
            <person name="Larimer J."/>
            <person name="McCowan C."/>
            <person name="Murphy C."/>
            <person name="Pearson M."/>
            <person name="Poon T.W."/>
            <person name="Priest M."/>
            <person name="Roberts A."/>
            <person name="Saif S."/>
            <person name="Shea T."/>
            <person name="Sisk P."/>
            <person name="Sykes S."/>
            <person name="Wortman J."/>
            <person name="Nusbaum C."/>
            <person name="Birren B."/>
        </authorList>
    </citation>
    <scope>NUCLEOTIDE SEQUENCE [LARGE SCALE GENOMIC DNA]</scope>
    <source>
        <strain evidence="8 9">3_1_6</strain>
    </source>
</reference>
<dbReference type="GO" id="GO:0009423">
    <property type="term" value="P:chorismate biosynthetic process"/>
    <property type="evidence" value="ECO:0007669"/>
    <property type="project" value="UniProtKB-UniRule"/>
</dbReference>
<comment type="caution">
    <text evidence="7">Lacks conserved residue(s) required for the propagation of feature annotation.</text>
</comment>
<comment type="caution">
    <text evidence="8">The sequence shown here is derived from an EMBL/GenBank/DDBJ whole genome shotgun (WGS) entry which is preliminary data.</text>
</comment>
<dbReference type="PRINTS" id="PR01100">
    <property type="entry name" value="SHIKIMTKNASE"/>
</dbReference>
<feature type="binding site" evidence="7">
    <location>
        <position position="92"/>
    </location>
    <ligand>
        <name>substrate</name>
    </ligand>
</feature>
<evidence type="ECO:0000256" key="2">
    <source>
        <dbReference type="ARBA" id="ARBA00022679"/>
    </source>
</evidence>
<feature type="binding site" evidence="7">
    <location>
        <position position="29"/>
    </location>
    <ligand>
        <name>Mg(2+)</name>
        <dbReference type="ChEBI" id="CHEBI:18420"/>
    </ligand>
</feature>
<keyword evidence="1 7" id="KW-0028">Amino-acid biosynthesis</keyword>
<evidence type="ECO:0000313" key="9">
    <source>
        <dbReference type="Proteomes" id="UP000006034"/>
    </source>
</evidence>
<gene>
    <name evidence="7" type="primary">aroK</name>
    <name evidence="8" type="ORF">HMPREF0179_02614</name>
</gene>
<comment type="subcellular location">
    <subcellularLocation>
        <location evidence="7">Cytoplasm</location>
    </subcellularLocation>
</comment>
<dbReference type="SUPFAM" id="SSF52540">
    <property type="entry name" value="P-loop containing nucleoside triphosphate hydrolases"/>
    <property type="match status" value="1"/>
</dbReference>
<dbReference type="HOGENOM" id="CLU_057607_4_1_7"/>
<keyword evidence="6 7" id="KW-0057">Aromatic amino acid biosynthesis</keyword>
<dbReference type="PANTHER" id="PTHR21087">
    <property type="entry name" value="SHIKIMATE KINASE"/>
    <property type="match status" value="1"/>
</dbReference>
<comment type="catalytic activity">
    <reaction evidence="7">
        <text>shikimate + ATP = 3-phosphoshikimate + ADP + H(+)</text>
        <dbReference type="Rhea" id="RHEA:13121"/>
        <dbReference type="ChEBI" id="CHEBI:15378"/>
        <dbReference type="ChEBI" id="CHEBI:30616"/>
        <dbReference type="ChEBI" id="CHEBI:36208"/>
        <dbReference type="ChEBI" id="CHEBI:145989"/>
        <dbReference type="ChEBI" id="CHEBI:456216"/>
        <dbReference type="EC" id="2.7.1.71"/>
    </reaction>
</comment>
<feature type="binding site" evidence="7">
    <location>
        <position position="147"/>
    </location>
    <ligand>
        <name>substrate</name>
    </ligand>
</feature>
<keyword evidence="7" id="KW-0963">Cytoplasm</keyword>
<evidence type="ECO:0000313" key="8">
    <source>
        <dbReference type="EMBL" id="EFV43598.2"/>
    </source>
</evidence>
<dbReference type="OrthoDB" id="9800332at2"/>
<dbReference type="HAMAP" id="MF_00109">
    <property type="entry name" value="Shikimate_kinase"/>
    <property type="match status" value="1"/>
</dbReference>
<proteinExistence type="inferred from homology"/>
<comment type="cofactor">
    <cofactor evidence="7">
        <name>Mg(2+)</name>
        <dbReference type="ChEBI" id="CHEBI:18420"/>
    </cofactor>
    <text evidence="7">Binds 1 Mg(2+) ion per subunit.</text>
</comment>
<keyword evidence="2 7" id="KW-0808">Transferase</keyword>
<protein>
    <recommendedName>
        <fullName evidence="7">Shikimate kinase</fullName>
        <shortName evidence="7">SK</shortName>
        <ecNumber evidence="7">2.7.1.71</ecNumber>
    </recommendedName>
</protein>
<dbReference type="EC" id="2.7.1.71" evidence="7"/>
<keyword evidence="7" id="KW-0460">Magnesium</keyword>
<dbReference type="GO" id="GO:0004765">
    <property type="term" value="F:shikimate kinase activity"/>
    <property type="evidence" value="ECO:0007669"/>
    <property type="project" value="UniProtKB-UniRule"/>
</dbReference>
<organism evidence="8 9">
    <name type="scientific">Bilophila wadsworthia (strain 3_1_6)</name>
    <dbReference type="NCBI Taxonomy" id="563192"/>
    <lineage>
        <taxon>Bacteria</taxon>
        <taxon>Pseudomonadati</taxon>
        <taxon>Thermodesulfobacteriota</taxon>
        <taxon>Desulfovibrionia</taxon>
        <taxon>Desulfovibrionales</taxon>
        <taxon>Desulfovibrionaceae</taxon>
        <taxon>Bilophila</taxon>
    </lineage>
</organism>
<name>E5Y8V6_BILW3</name>
<feature type="binding site" evidence="7">
    <location>
        <begin position="25"/>
        <end position="30"/>
    </location>
    <ligand>
        <name>ATP</name>
        <dbReference type="ChEBI" id="CHEBI:30616"/>
    </ligand>
</feature>
<dbReference type="InterPro" id="IPR000623">
    <property type="entry name" value="Shikimate_kinase/TSH1"/>
</dbReference>
<dbReference type="GO" id="GO:0000287">
    <property type="term" value="F:magnesium ion binding"/>
    <property type="evidence" value="ECO:0007669"/>
    <property type="project" value="UniProtKB-UniRule"/>
</dbReference>
<comment type="function">
    <text evidence="7">Catalyzes the specific phosphorylation of the 3-hydroxyl group of shikimic acid using ATP as a cosubstrate.</text>
</comment>
<reference evidence="8 9" key="1">
    <citation type="submission" date="2010-10" db="EMBL/GenBank/DDBJ databases">
        <authorList>
            <consortium name="The Broad Institute Genome Sequencing Platform"/>
            <person name="Ward D."/>
            <person name="Earl A."/>
            <person name="Feldgarden M."/>
            <person name="Young S.K."/>
            <person name="Gargeya S."/>
            <person name="Zeng Q."/>
            <person name="Alvarado L."/>
            <person name="Berlin A."/>
            <person name="Bochicchio J."/>
            <person name="Chapman S.B."/>
            <person name="Chen Z."/>
            <person name="Freedman E."/>
            <person name="Gellesch M."/>
            <person name="Goldberg J."/>
            <person name="Griggs A."/>
            <person name="Gujja S."/>
            <person name="Heilman E."/>
            <person name="Heiman D."/>
            <person name="Howarth C."/>
            <person name="Mehta T."/>
            <person name="Neiman D."/>
            <person name="Pearson M."/>
            <person name="Roberts A."/>
            <person name="Saif S."/>
            <person name="Shea T."/>
            <person name="Shenoy N."/>
            <person name="Sisk P."/>
            <person name="Stolte C."/>
            <person name="Sykes S."/>
            <person name="White J."/>
            <person name="Yandava C."/>
            <person name="Allen-Vercoe E."/>
            <person name="Sibley C."/>
            <person name="Ambrose C.E."/>
            <person name="Strauss J."/>
            <person name="Daigneault M."/>
            <person name="Haas B."/>
            <person name="Nusbaum C."/>
            <person name="Birren B."/>
        </authorList>
    </citation>
    <scope>NUCLEOTIDE SEQUENCE [LARGE SCALE GENOMIC DNA]</scope>
    <source>
        <strain evidence="8 9">3_1_6</strain>
    </source>
</reference>
<dbReference type="Proteomes" id="UP000006034">
    <property type="component" value="Unassembled WGS sequence"/>
</dbReference>
<comment type="pathway">
    <text evidence="7">Metabolic intermediate biosynthesis; chorismate biosynthesis; chorismate from D-erythrose 4-phosphate and phosphoenolpyruvate: step 5/7.</text>
</comment>
<dbReference type="GeneID" id="78085743"/>
<feature type="binding site" evidence="7">
    <location>
        <position position="47"/>
    </location>
    <ligand>
        <name>substrate</name>
    </ligand>
</feature>
<keyword evidence="7" id="KW-0479">Metal-binding</keyword>
<keyword evidence="5 7" id="KW-0067">ATP-binding</keyword>
<sequence>MNTISSMKVPGLTEDKCVTLIGMAGAGKSTVGRAVAERLGWAYVDTDHLIESTYGARLQDVTDALDKERFLDVEARVIQSLRMQRAVLATGGSVVYRPEAMRYLTSLGPVVFLDVPLPLILERISRKPDRGLAIAPGQTVEDLFREREALYRQWATCRVAAGDIDVSETANAVFDAIAGCGQAL</sequence>
<evidence type="ECO:0000256" key="3">
    <source>
        <dbReference type="ARBA" id="ARBA00022741"/>
    </source>
</evidence>
<dbReference type="CDD" id="cd00464">
    <property type="entry name" value="SK"/>
    <property type="match status" value="1"/>
</dbReference>
<dbReference type="InterPro" id="IPR031322">
    <property type="entry name" value="Shikimate/glucono_kinase"/>
</dbReference>
<evidence type="ECO:0000256" key="7">
    <source>
        <dbReference type="HAMAP-Rule" id="MF_00109"/>
    </source>
</evidence>
<keyword evidence="9" id="KW-1185">Reference proteome</keyword>
<dbReference type="GO" id="GO:0005829">
    <property type="term" value="C:cytosol"/>
    <property type="evidence" value="ECO:0007669"/>
    <property type="project" value="TreeGrafter"/>
</dbReference>
<accession>E5Y8V6</accession>
<dbReference type="Pfam" id="PF01202">
    <property type="entry name" value="SKI"/>
    <property type="match status" value="1"/>
</dbReference>
<evidence type="ECO:0000256" key="6">
    <source>
        <dbReference type="ARBA" id="ARBA00023141"/>
    </source>
</evidence>
<dbReference type="GO" id="GO:0009073">
    <property type="term" value="P:aromatic amino acid family biosynthetic process"/>
    <property type="evidence" value="ECO:0007669"/>
    <property type="project" value="UniProtKB-KW"/>
</dbReference>
<keyword evidence="3 7" id="KW-0547">Nucleotide-binding</keyword>
<dbReference type="InterPro" id="IPR027417">
    <property type="entry name" value="P-loop_NTPase"/>
</dbReference>
<dbReference type="UniPathway" id="UPA00053">
    <property type="reaction ID" value="UER00088"/>
</dbReference>
<evidence type="ECO:0000256" key="5">
    <source>
        <dbReference type="ARBA" id="ARBA00022840"/>
    </source>
</evidence>
<dbReference type="PANTHER" id="PTHR21087:SF16">
    <property type="entry name" value="SHIKIMATE KINASE 1, CHLOROPLASTIC"/>
    <property type="match status" value="1"/>
</dbReference>
<dbReference type="Gene3D" id="3.40.50.300">
    <property type="entry name" value="P-loop containing nucleotide triphosphate hydrolases"/>
    <property type="match status" value="1"/>
</dbReference>
<keyword evidence="4 7" id="KW-0418">Kinase</keyword>
<comment type="similarity">
    <text evidence="7">Belongs to the shikimate kinase family.</text>
</comment>
<dbReference type="NCBIfam" id="NF040667">
    <property type="entry name" value="hom_kin_desulfo"/>
    <property type="match status" value="1"/>
</dbReference>
<comment type="subunit">
    <text evidence="7">Monomer.</text>
</comment>
<dbReference type="eggNOG" id="COG0703">
    <property type="taxonomic scope" value="Bacteria"/>
</dbReference>
<feature type="binding site" evidence="7">
    <location>
        <position position="127"/>
    </location>
    <ligand>
        <name>ATP</name>
        <dbReference type="ChEBI" id="CHEBI:30616"/>
    </ligand>
</feature>
<dbReference type="GO" id="GO:0008652">
    <property type="term" value="P:amino acid biosynthetic process"/>
    <property type="evidence" value="ECO:0007669"/>
    <property type="project" value="UniProtKB-KW"/>
</dbReference>